<gene>
    <name evidence="2" type="ORF">P1J78_15980</name>
</gene>
<accession>A0AAE3NTN9</accession>
<dbReference type="Proteomes" id="UP001220964">
    <property type="component" value="Unassembled WGS sequence"/>
</dbReference>
<dbReference type="EMBL" id="JARGYC010000045">
    <property type="protein sequence ID" value="MDF0602239.1"/>
    <property type="molecule type" value="Genomic_DNA"/>
</dbReference>
<reference evidence="2" key="1">
    <citation type="submission" date="2023-03" db="EMBL/GenBank/DDBJ databases">
        <title>Multiphase analysis and comparison of six strains from genera Psychromarinibacter, Lutimaribacter, and Maritimibacter, including a novel species: Psychromarinibacter sediminicola sp. nov.</title>
        <authorList>
            <person name="Wang Y.-H."/>
            <person name="Ye M.-Q."/>
            <person name="Du Z.-J."/>
        </authorList>
    </citation>
    <scope>NUCLEOTIDE SEQUENCE</scope>
    <source>
        <strain evidence="2">C21-152</strain>
    </source>
</reference>
<name>A0AAE3NTN9_9RHOB</name>
<feature type="signal peptide" evidence="1">
    <location>
        <begin position="1"/>
        <end position="23"/>
    </location>
</feature>
<dbReference type="RefSeq" id="WP_275568370.1">
    <property type="nucleotide sequence ID" value="NZ_JARGYC010000045.1"/>
</dbReference>
<keyword evidence="1" id="KW-0732">Signal</keyword>
<protein>
    <recommendedName>
        <fullName evidence="4">Antifreeze glycopeptide polyprotein</fullName>
    </recommendedName>
</protein>
<proteinExistence type="predicted"/>
<feature type="chain" id="PRO_5042138936" description="Antifreeze glycopeptide polyprotein" evidence="1">
    <location>
        <begin position="24"/>
        <end position="512"/>
    </location>
</feature>
<organism evidence="2 3">
    <name type="scientific">Psychromarinibacter sediminicola</name>
    <dbReference type="NCBI Taxonomy" id="3033385"/>
    <lineage>
        <taxon>Bacteria</taxon>
        <taxon>Pseudomonadati</taxon>
        <taxon>Pseudomonadota</taxon>
        <taxon>Alphaproteobacteria</taxon>
        <taxon>Rhodobacterales</taxon>
        <taxon>Paracoccaceae</taxon>
        <taxon>Psychromarinibacter</taxon>
    </lineage>
</organism>
<comment type="caution">
    <text evidence="2">The sequence shown here is derived from an EMBL/GenBank/DDBJ whole genome shotgun (WGS) entry which is preliminary data.</text>
</comment>
<keyword evidence="3" id="KW-1185">Reference proteome</keyword>
<evidence type="ECO:0000313" key="3">
    <source>
        <dbReference type="Proteomes" id="UP001220964"/>
    </source>
</evidence>
<evidence type="ECO:0000256" key="1">
    <source>
        <dbReference type="SAM" id="SignalP"/>
    </source>
</evidence>
<evidence type="ECO:0008006" key="4">
    <source>
        <dbReference type="Google" id="ProtNLM"/>
    </source>
</evidence>
<sequence length="512" mass="53603">MAAERYLVRAFALGLALTGPAAAQDRPMSAIDWLSRSVEEAPDTVAPDEPATSGGAGVEEITVTPLGEVSNDAVGLLPAAISRLPRDLWGTTPSRELAELFEAAQNGLLPATQDLLLRLLLAELDPPADSDPGHALFLARIDALMAMGAVEQAQALLERAGPDDPASFARWFDASLLTGTEDAACAALGEAPELAPSLAARIFCLARNGDWNAAALTLETSRALGELTGAEDAILARYLDPETFAGAPELAPPMRPTPLVFRLYEAVGEPIPTHLLPLPFAQADLQLNTGWKAQIEAAERLARSGVIDSNRLLGLYTERQPAASGGVWDRVAAVQRLDAALAGGDSTALADALVLAWEVLGHAGLRAVLADMFAARLADRAPAGEAGRIAFEIGLLSDRYAAAAEAREPKRPMERFLKAVARGDVSGVTPPDQTAAAIADGFRATAAPDRLQEMIDGRRLGEAILRGIALAADGAAGDPEKLSAAIALFRAAGLDEVARRFALQALILVEDA</sequence>
<evidence type="ECO:0000313" key="2">
    <source>
        <dbReference type="EMBL" id="MDF0602239.1"/>
    </source>
</evidence>
<dbReference type="AlphaFoldDB" id="A0AAE3NTN9"/>